<reference evidence="6" key="2">
    <citation type="submission" date="2017-06" db="EMBL/GenBank/DDBJ databases">
        <title>Whole genome sequence of Laribacter hongkongensis LHGZ1.</title>
        <authorList>
            <person name="Chen D."/>
            <person name="Wu H."/>
            <person name="Chen J."/>
        </authorList>
    </citation>
    <scope>NUCLEOTIDE SEQUENCE [LARGE SCALE GENOMIC DNA]</scope>
    <source>
        <strain evidence="6">LHGZ1</strain>
    </source>
</reference>
<dbReference type="GO" id="GO:0016020">
    <property type="term" value="C:membrane"/>
    <property type="evidence" value="ECO:0007669"/>
    <property type="project" value="InterPro"/>
</dbReference>
<keyword evidence="1 2" id="KW-0807">Transducer</keyword>
<proteinExistence type="predicted"/>
<dbReference type="CDD" id="cd11386">
    <property type="entry name" value="MCP_signal"/>
    <property type="match status" value="1"/>
</dbReference>
<sequence length="464" mass="50401">MFICARSLKKFLQPLEQATRNGFDLTVKLPDSQGTFEWSSRLLNMWLQGFRESIYKVVGNAIQMSRLAPGLADLSKRLEDRAREQQHSAADIAAASQILSETVHSIAVSAAEASGFSGQVAAAVTSANANDEENRRQIQSIGKSTEALGEQIHALKQSSLSIGEVVELIKNIADRTRLLSLNAAIEAARAGEQGRGFAVVADEVRKLADQTMQATQDVESLLATIQQQVDDSSTTMEAMDGLVKKGVALSSAAGESIKAASQDISTLIEHVHAIATTSAEQTDKVNDIVSQIGKVAEGTHQQLDDAHQLAVTANQVRDKSDLLLAAVGNFRFEGHQQSRDMIAKVISGWNLEKLDGADLDRKLVALCKQESAFEMICITDTRGIQVTADVAPGHFDEGGRKNNWSNRRWFLEAIKSKELVVSDLYRSVDTGEYCFTVSSPLFDSKGRLLGVFEADINFSHIVGL</sequence>
<dbReference type="AlphaFoldDB" id="A0A248LH31"/>
<dbReference type="Gene3D" id="3.30.450.20">
    <property type="entry name" value="PAS domain"/>
    <property type="match status" value="1"/>
</dbReference>
<dbReference type="PANTHER" id="PTHR32089:SF112">
    <property type="entry name" value="LYSOZYME-LIKE PROTEIN-RELATED"/>
    <property type="match status" value="1"/>
</dbReference>
<dbReference type="InterPro" id="IPR004089">
    <property type="entry name" value="MCPsignal_dom"/>
</dbReference>
<dbReference type="PANTHER" id="PTHR32089">
    <property type="entry name" value="METHYL-ACCEPTING CHEMOTAXIS PROTEIN MCPB"/>
    <property type="match status" value="1"/>
</dbReference>
<evidence type="ECO:0000259" key="3">
    <source>
        <dbReference type="PROSITE" id="PS50111"/>
    </source>
</evidence>
<dbReference type="PROSITE" id="PS50111">
    <property type="entry name" value="CHEMOTAXIS_TRANSDUC_2"/>
    <property type="match status" value="1"/>
</dbReference>
<reference evidence="4" key="3">
    <citation type="submission" date="2017-06" db="EMBL/GenBank/DDBJ databases">
        <authorList>
            <person name="Kim H.J."/>
            <person name="Triplett B.A."/>
        </authorList>
    </citation>
    <scope>NUCLEOTIDE SEQUENCE</scope>
    <source>
        <strain evidence="4">HLGZ1</strain>
    </source>
</reference>
<dbReference type="SUPFAM" id="SSF103190">
    <property type="entry name" value="Sensory domain-like"/>
    <property type="match status" value="1"/>
</dbReference>
<dbReference type="CDD" id="cd18773">
    <property type="entry name" value="PDC1_HK_sensor"/>
    <property type="match status" value="1"/>
</dbReference>
<dbReference type="Pfam" id="PF00015">
    <property type="entry name" value="MCPsignal"/>
    <property type="match status" value="1"/>
</dbReference>
<dbReference type="GeneID" id="75109268"/>
<dbReference type="EMBL" id="CP022115">
    <property type="protein sequence ID" value="ASJ24068.1"/>
    <property type="molecule type" value="Genomic_DNA"/>
</dbReference>
<dbReference type="Proteomes" id="UP000197424">
    <property type="component" value="Chromosome"/>
</dbReference>
<evidence type="ECO:0000313" key="6">
    <source>
        <dbReference type="Proteomes" id="UP000197424"/>
    </source>
</evidence>
<reference evidence="4" key="1">
    <citation type="journal article" date="2017" name="J. Antimicrob. Chemother.">
        <title>Emergence and genomic analysis of MDR Laribacter hongkongensis strain HLGZ1 from Guangzhou, China.</title>
        <authorList>
            <person name="Wu H.K."/>
            <person name="Chen J.H."/>
            <person name="Yang L."/>
            <person name="Li A.R."/>
            <person name="Su D.H."/>
            <person name="Lin Y.P."/>
            <person name="Chen D.Q."/>
        </authorList>
    </citation>
    <scope>NUCLEOTIDE SEQUENCE</scope>
    <source>
        <strain evidence="4">HLGZ1</strain>
    </source>
</reference>
<organism evidence="4 6">
    <name type="scientific">Laribacter hongkongensis</name>
    <dbReference type="NCBI Taxonomy" id="168471"/>
    <lineage>
        <taxon>Bacteria</taxon>
        <taxon>Pseudomonadati</taxon>
        <taxon>Pseudomonadota</taxon>
        <taxon>Betaproteobacteria</taxon>
        <taxon>Neisseriales</taxon>
        <taxon>Aquaspirillaceae</taxon>
        <taxon>Laribacter</taxon>
    </lineage>
</organism>
<dbReference type="SUPFAM" id="SSF58104">
    <property type="entry name" value="Methyl-accepting chemotaxis protein (MCP) signaling domain"/>
    <property type="match status" value="1"/>
</dbReference>
<dbReference type="SMART" id="SM00283">
    <property type="entry name" value="MA"/>
    <property type="match status" value="1"/>
</dbReference>
<dbReference type="EMBL" id="JAJAXM010000040">
    <property type="protein sequence ID" value="MCG9027180.1"/>
    <property type="molecule type" value="Genomic_DNA"/>
</dbReference>
<dbReference type="RefSeq" id="WP_081666772.1">
    <property type="nucleotide sequence ID" value="NZ_CP022115.1"/>
</dbReference>
<name>A0A248LH31_9NEIS</name>
<feature type="domain" description="Methyl-accepting transducer" evidence="3">
    <location>
        <begin position="60"/>
        <end position="296"/>
    </location>
</feature>
<accession>A0A248LH31</accession>
<dbReference type="OrthoDB" id="9806477at2"/>
<reference evidence="5 7" key="4">
    <citation type="submission" date="2021-10" db="EMBL/GenBank/DDBJ databases">
        <title>Whole-genome sequencing analysis of Laribacter hongkongensis: virulence gene profiles, carbohydrate-active enzyme prediction, and antimicrobial resistance characterization.</title>
        <authorList>
            <person name="Yuan P."/>
            <person name="Zhan Y."/>
            <person name="Chen D."/>
        </authorList>
    </citation>
    <scope>NUCLEOTIDE SEQUENCE [LARGE SCALE GENOMIC DNA]</scope>
    <source>
        <strain evidence="5 7">W67</strain>
    </source>
</reference>
<evidence type="ECO:0000256" key="1">
    <source>
        <dbReference type="ARBA" id="ARBA00023224"/>
    </source>
</evidence>
<evidence type="ECO:0000256" key="2">
    <source>
        <dbReference type="PROSITE-ProRule" id="PRU00284"/>
    </source>
</evidence>
<evidence type="ECO:0000313" key="4">
    <source>
        <dbReference type="EMBL" id="ASJ24068.1"/>
    </source>
</evidence>
<dbReference type="Gene3D" id="1.10.287.950">
    <property type="entry name" value="Methyl-accepting chemotaxis protein"/>
    <property type="match status" value="1"/>
</dbReference>
<evidence type="ECO:0000313" key="7">
    <source>
        <dbReference type="Proteomes" id="UP001200247"/>
    </source>
</evidence>
<evidence type="ECO:0000313" key="5">
    <source>
        <dbReference type="EMBL" id="MCG9027180.1"/>
    </source>
</evidence>
<dbReference type="Pfam" id="PF22673">
    <property type="entry name" value="MCP-like_PDC_1"/>
    <property type="match status" value="1"/>
</dbReference>
<dbReference type="GO" id="GO:0007165">
    <property type="term" value="P:signal transduction"/>
    <property type="evidence" value="ECO:0007669"/>
    <property type="project" value="UniProtKB-KW"/>
</dbReference>
<protein>
    <submittedName>
        <fullName evidence="5">Methyl-accepting chemotaxis protein</fullName>
    </submittedName>
    <submittedName>
        <fullName evidence="4">Methyl-accepting chemotaxis sensory transducer</fullName>
    </submittedName>
</protein>
<dbReference type="Proteomes" id="UP001200247">
    <property type="component" value="Unassembled WGS sequence"/>
</dbReference>
<gene>
    <name evidence="5" type="ORF">LH440_14985</name>
    <name evidence="4" type="ORF">LHGZ1_1237</name>
</gene>
<dbReference type="InterPro" id="IPR029151">
    <property type="entry name" value="Sensor-like_sf"/>
</dbReference>